<dbReference type="InterPro" id="IPR045396">
    <property type="entry name" value="DUF6517"/>
</dbReference>
<dbReference type="PROSITE" id="PS51257">
    <property type="entry name" value="PROKAR_LIPOPROTEIN"/>
    <property type="match status" value="1"/>
</dbReference>
<dbReference type="OrthoDB" id="205286at2157"/>
<proteinExistence type="predicted"/>
<dbReference type="eggNOG" id="arCOG06262">
    <property type="taxonomic scope" value="Archaea"/>
</dbReference>
<name>M0MWL4_9EURY</name>
<evidence type="ECO:0000313" key="1">
    <source>
        <dbReference type="EMBL" id="EMA49708.1"/>
    </source>
</evidence>
<dbReference type="EMBL" id="AOMF01000174">
    <property type="protein sequence ID" value="EMA49708.1"/>
    <property type="molecule type" value="Genomic_DNA"/>
</dbReference>
<gene>
    <name evidence="1" type="ORF">C451_19268</name>
</gene>
<reference evidence="1 2" key="1">
    <citation type="journal article" date="2014" name="PLoS Genet.">
        <title>Phylogenetically driven sequencing of extremely halophilic archaea reveals strategies for static and dynamic osmo-response.</title>
        <authorList>
            <person name="Becker E.A."/>
            <person name="Seitzer P.M."/>
            <person name="Tritt A."/>
            <person name="Larsen D."/>
            <person name="Krusor M."/>
            <person name="Yao A.I."/>
            <person name="Wu D."/>
            <person name="Madern D."/>
            <person name="Eisen J.A."/>
            <person name="Darling A.E."/>
            <person name="Facciotti M.T."/>
        </authorList>
    </citation>
    <scope>NUCLEOTIDE SEQUENCE [LARGE SCALE GENOMIC DNA]</scope>
    <source>
        <strain evidence="1 2">JCM 13552</strain>
    </source>
</reference>
<keyword evidence="2" id="KW-1185">Reference proteome</keyword>
<dbReference type="PATRIC" id="fig|1227457.3.peg.3778"/>
<dbReference type="AlphaFoldDB" id="M0MWL4"/>
<dbReference type="RefSeq" id="WP_007743123.1">
    <property type="nucleotide sequence ID" value="NZ_AOMF01000174.1"/>
</dbReference>
<sequence length="204" mass="21386">MRRLRLALALVVLVVVSGCTLPGGQLTAEANPVAVGNDTLDRTGYALDDSATIALNETVGIDGEDRTVGVKNHIETYAHGDHAGRFAVFSTPSPEANGTPINPFAKPSERRDVGRMLGEVNNTSALTVENRQNVTLVGQPTELVTYATTNRSANGTTPVYVHVAVVQNGGDAVVAVGVNPQSIDAADATKRLVEGVEYGKQHEG</sequence>
<evidence type="ECO:0000313" key="2">
    <source>
        <dbReference type="Proteomes" id="UP000011680"/>
    </source>
</evidence>
<dbReference type="STRING" id="1227457.C451_19268"/>
<dbReference type="Pfam" id="PF20127">
    <property type="entry name" value="DUF6517"/>
    <property type="match status" value="1"/>
</dbReference>
<dbReference type="Proteomes" id="UP000011680">
    <property type="component" value="Unassembled WGS sequence"/>
</dbReference>
<accession>M0MWL4</accession>
<comment type="caution">
    <text evidence="1">The sequence shown here is derived from an EMBL/GenBank/DDBJ whole genome shotgun (WGS) entry which is preliminary data.</text>
</comment>
<evidence type="ECO:0008006" key="3">
    <source>
        <dbReference type="Google" id="ProtNLM"/>
    </source>
</evidence>
<protein>
    <recommendedName>
        <fullName evidence="3">Lipoprotein</fullName>
    </recommendedName>
</protein>
<organism evidence="1 2">
    <name type="scientific">Halococcus thailandensis JCM 13552</name>
    <dbReference type="NCBI Taxonomy" id="1227457"/>
    <lineage>
        <taxon>Archaea</taxon>
        <taxon>Methanobacteriati</taxon>
        <taxon>Methanobacteriota</taxon>
        <taxon>Stenosarchaea group</taxon>
        <taxon>Halobacteria</taxon>
        <taxon>Halobacteriales</taxon>
        <taxon>Halococcaceae</taxon>
        <taxon>Halococcus</taxon>
    </lineage>
</organism>